<dbReference type="RefSeq" id="WP_090841672.1">
    <property type="nucleotide sequence ID" value="NZ_FNIL01000002.1"/>
</dbReference>
<protein>
    <recommendedName>
        <fullName evidence="3">Transcriptional regulator, AbiEi antitoxin, Type IV TA system</fullName>
    </recommendedName>
</protein>
<dbReference type="AlphaFoldDB" id="A0A1H0D2W0"/>
<name>A0A1H0D2W0_9BACI</name>
<keyword evidence="2" id="KW-1185">Reference proteome</keyword>
<dbReference type="Pfam" id="PF19570">
    <property type="entry name" value="DUF6088"/>
    <property type="match status" value="1"/>
</dbReference>
<dbReference type="SUPFAM" id="SSF46785">
    <property type="entry name" value="Winged helix' DNA-binding domain"/>
    <property type="match status" value="1"/>
</dbReference>
<dbReference type="Proteomes" id="UP000198778">
    <property type="component" value="Unassembled WGS sequence"/>
</dbReference>
<sequence length="210" mass="24315">MKEIYDRIVTKYGYNEPIFTKDLKEDFQMNPNTFRQVIKRLSDNGYLTKVGKGIYFIPRKNALLKHPKLSVDKIVSKKYLYDNGEIIGYKTGINFANALGLTTQTASIPTIVTNNTSSAKREVTFYNKRVIIKQPKATVNAQNYKLFQVIELVNDFERVSEEPIDAAMLKIRDYLKEIPLNKQKIQSYLNVYSPEVKVKFYEAGIMDEFT</sequence>
<gene>
    <name evidence="1" type="ORF">SAMN04488053_102322</name>
</gene>
<dbReference type="EMBL" id="FNIL01000002">
    <property type="protein sequence ID" value="SDN64438.1"/>
    <property type="molecule type" value="Genomic_DNA"/>
</dbReference>
<dbReference type="STRING" id="745820.SAMN04488053_102322"/>
<dbReference type="OrthoDB" id="9802612at2"/>
<evidence type="ECO:0008006" key="3">
    <source>
        <dbReference type="Google" id="ProtNLM"/>
    </source>
</evidence>
<dbReference type="InterPro" id="IPR036390">
    <property type="entry name" value="WH_DNA-bd_sf"/>
</dbReference>
<evidence type="ECO:0000313" key="1">
    <source>
        <dbReference type="EMBL" id="SDN64438.1"/>
    </source>
</evidence>
<accession>A0A1H0D2W0</accession>
<organism evidence="1 2">
    <name type="scientific">Alkalicoccus daliensis</name>
    <dbReference type="NCBI Taxonomy" id="745820"/>
    <lineage>
        <taxon>Bacteria</taxon>
        <taxon>Bacillati</taxon>
        <taxon>Bacillota</taxon>
        <taxon>Bacilli</taxon>
        <taxon>Bacillales</taxon>
        <taxon>Bacillaceae</taxon>
        <taxon>Alkalicoccus</taxon>
    </lineage>
</organism>
<dbReference type="InterPro" id="IPR045738">
    <property type="entry name" value="DUF6088"/>
</dbReference>
<evidence type="ECO:0000313" key="2">
    <source>
        <dbReference type="Proteomes" id="UP000198778"/>
    </source>
</evidence>
<reference evidence="2" key="1">
    <citation type="submission" date="2016-10" db="EMBL/GenBank/DDBJ databases">
        <authorList>
            <person name="Varghese N."/>
            <person name="Submissions S."/>
        </authorList>
    </citation>
    <scope>NUCLEOTIDE SEQUENCE [LARGE SCALE GENOMIC DNA]</scope>
    <source>
        <strain evidence="2">CGMCC 1.10369</strain>
    </source>
</reference>
<proteinExistence type="predicted"/>